<gene>
    <name evidence="2" type="ORF">SAMN05660835_00744</name>
</gene>
<dbReference type="InterPro" id="IPR006056">
    <property type="entry name" value="RidA"/>
</dbReference>
<dbReference type="SUPFAM" id="SSF55298">
    <property type="entry name" value="YjgF-like"/>
    <property type="match status" value="1"/>
</dbReference>
<comment type="similarity">
    <text evidence="1">Belongs to the RutC family.</text>
</comment>
<dbReference type="EMBL" id="FMYU01000004">
    <property type="protein sequence ID" value="SDC36720.1"/>
    <property type="molecule type" value="Genomic_DNA"/>
</dbReference>
<protein>
    <submittedName>
        <fullName evidence="2">Endoribonuclease L-PSP</fullName>
    </submittedName>
</protein>
<dbReference type="CDD" id="cd00448">
    <property type="entry name" value="YjgF_YER057c_UK114_family"/>
    <property type="match status" value="1"/>
</dbReference>
<evidence type="ECO:0000313" key="2">
    <source>
        <dbReference type="EMBL" id="SDC36720.1"/>
    </source>
</evidence>
<dbReference type="RefSeq" id="WP_092128235.1">
    <property type="nucleotide sequence ID" value="NZ_FMYU01000004.1"/>
</dbReference>
<organism evidence="2 3">
    <name type="scientific">Desulfurella multipotens</name>
    <dbReference type="NCBI Taxonomy" id="79269"/>
    <lineage>
        <taxon>Bacteria</taxon>
        <taxon>Pseudomonadati</taxon>
        <taxon>Campylobacterota</taxon>
        <taxon>Desulfurellia</taxon>
        <taxon>Desulfurellales</taxon>
        <taxon>Desulfurellaceae</taxon>
        <taxon>Desulfurella</taxon>
    </lineage>
</organism>
<reference evidence="3" key="1">
    <citation type="submission" date="2016-10" db="EMBL/GenBank/DDBJ databases">
        <authorList>
            <person name="Varghese N."/>
            <person name="Submissions S."/>
        </authorList>
    </citation>
    <scope>NUCLEOTIDE SEQUENCE [LARGE SCALE GENOMIC DNA]</scope>
    <source>
        <strain evidence="3">DSM 8415</strain>
    </source>
</reference>
<dbReference type="GO" id="GO:0019239">
    <property type="term" value="F:deaminase activity"/>
    <property type="evidence" value="ECO:0007669"/>
    <property type="project" value="TreeGrafter"/>
</dbReference>
<dbReference type="PROSITE" id="PS01094">
    <property type="entry name" value="UPF0076"/>
    <property type="match status" value="1"/>
</dbReference>
<name>A0A1G6L060_9BACT</name>
<dbReference type="FunFam" id="3.30.1330.40:FF:000001">
    <property type="entry name" value="L-PSP family endoribonuclease"/>
    <property type="match status" value="1"/>
</dbReference>
<evidence type="ECO:0000256" key="1">
    <source>
        <dbReference type="ARBA" id="ARBA00010552"/>
    </source>
</evidence>
<dbReference type="PANTHER" id="PTHR11803:SF39">
    <property type="entry name" value="2-IMINOBUTANOATE_2-IMINOPROPANOATE DEAMINASE"/>
    <property type="match status" value="1"/>
</dbReference>
<dbReference type="OrthoDB" id="9808943at2"/>
<dbReference type="GO" id="GO:0005829">
    <property type="term" value="C:cytosol"/>
    <property type="evidence" value="ECO:0007669"/>
    <property type="project" value="TreeGrafter"/>
</dbReference>
<proteinExistence type="inferred from homology"/>
<dbReference type="Pfam" id="PF01042">
    <property type="entry name" value="Ribonuc_L-PSP"/>
    <property type="match status" value="1"/>
</dbReference>
<accession>A0A1G6L060</accession>
<dbReference type="Proteomes" id="UP000199411">
    <property type="component" value="Unassembled WGS sequence"/>
</dbReference>
<sequence>MKEIIFTENAPKPIGPYSQAIKVGGFIFISGQLGIDSQGNLLSNTKEQTRQVLNNLKSILYSAGSNLEKVVKITIFFTQKDDFSIINEVYSEFFTKEPPARSAVCVAALPKDALVEIEAIAQV</sequence>
<dbReference type="InterPro" id="IPR006175">
    <property type="entry name" value="YjgF/YER057c/UK114"/>
</dbReference>
<evidence type="ECO:0000313" key="3">
    <source>
        <dbReference type="Proteomes" id="UP000199411"/>
    </source>
</evidence>
<keyword evidence="3" id="KW-1185">Reference proteome</keyword>
<dbReference type="AlphaFoldDB" id="A0A1G6L060"/>
<dbReference type="Gene3D" id="3.30.1330.40">
    <property type="entry name" value="RutC-like"/>
    <property type="match status" value="1"/>
</dbReference>
<dbReference type="PANTHER" id="PTHR11803">
    <property type="entry name" value="2-IMINOBUTANOATE/2-IMINOPROPANOATE DEAMINASE RIDA"/>
    <property type="match status" value="1"/>
</dbReference>
<dbReference type="InterPro" id="IPR035959">
    <property type="entry name" value="RutC-like_sf"/>
</dbReference>
<dbReference type="InterPro" id="IPR019897">
    <property type="entry name" value="RidA_CS"/>
</dbReference>
<dbReference type="NCBIfam" id="TIGR00004">
    <property type="entry name" value="Rid family detoxifying hydrolase"/>
    <property type="match status" value="1"/>
</dbReference>